<dbReference type="Pfam" id="PF18846">
    <property type="entry name" value="baeRF_family5"/>
    <property type="match status" value="1"/>
</dbReference>
<dbReference type="RefSeq" id="WP_034631544.1">
    <property type="nucleotide sequence ID" value="NZ_JRJU01000025.1"/>
</dbReference>
<protein>
    <submittedName>
        <fullName evidence="1">Uncharacterized protein</fullName>
    </submittedName>
</protein>
<dbReference type="InterPro" id="IPR040983">
    <property type="entry name" value="Bact_RF_family5"/>
</dbReference>
<gene>
    <name evidence="1" type="ORF">LQ50_17945</name>
</gene>
<dbReference type="EMBL" id="JRJU01000025">
    <property type="protein sequence ID" value="KHF39059.1"/>
    <property type="molecule type" value="Genomic_DNA"/>
</dbReference>
<evidence type="ECO:0000313" key="1">
    <source>
        <dbReference type="EMBL" id="KHF39059.1"/>
    </source>
</evidence>
<name>A0A0B0IG67_9BACI</name>
<dbReference type="STRING" id="333138.LQ50_17945"/>
<evidence type="ECO:0000313" key="2">
    <source>
        <dbReference type="Proteomes" id="UP000030832"/>
    </source>
</evidence>
<dbReference type="Proteomes" id="UP000030832">
    <property type="component" value="Unassembled WGS sequence"/>
</dbReference>
<sequence>MSLAKQLQQLKGQSCHEGYLTIYLRTDQTSNDQQRGEWKIRLKNGLKKIEEYIPSENEENKKAYKKIKSKAIEAIYSLQTELPKSLVLIASPNGDFYLRKLQIPVENEFFWEKQPRTEQLERLNKEYPIEGIIYIQKEDIFMIETSLGEVNKERLYDLEIDKEDWKQYDGVAASERMARRANHRDKYEQRFEANQQRAYKDLACLIQKEAEKNKWSTIYLVGETGLVTEFEKHLMFPTVKKVDKNYKNFSSKEIVGQVVVS</sequence>
<dbReference type="AlphaFoldDB" id="A0A0B0IG67"/>
<dbReference type="OrthoDB" id="5241360at2"/>
<comment type="caution">
    <text evidence="1">The sequence shown here is derived from an EMBL/GenBank/DDBJ whole genome shotgun (WGS) entry which is preliminary data.</text>
</comment>
<reference evidence="1 2" key="1">
    <citation type="submission" date="2014-09" db="EMBL/GenBank/DDBJ databases">
        <title>Genome sequencing and annotation of Bacillus Okhensis strain Kh10-101T.</title>
        <authorList>
            <person name="Prakash J.S."/>
        </authorList>
    </citation>
    <scope>NUCLEOTIDE SEQUENCE [LARGE SCALE GENOMIC DNA]</scope>
    <source>
        <strain evidence="2">Kh10-101T</strain>
    </source>
</reference>
<organism evidence="1 2">
    <name type="scientific">Halalkalibacter okhensis</name>
    <dbReference type="NCBI Taxonomy" id="333138"/>
    <lineage>
        <taxon>Bacteria</taxon>
        <taxon>Bacillati</taxon>
        <taxon>Bacillota</taxon>
        <taxon>Bacilli</taxon>
        <taxon>Bacillales</taxon>
        <taxon>Bacillaceae</taxon>
        <taxon>Halalkalibacter</taxon>
    </lineage>
</organism>
<proteinExistence type="predicted"/>
<dbReference type="eggNOG" id="COG1503">
    <property type="taxonomic scope" value="Bacteria"/>
</dbReference>
<keyword evidence="2" id="KW-1185">Reference proteome</keyword>
<accession>A0A0B0IG67</accession>